<comment type="caution">
    <text evidence="2">The sequence shown here is derived from an EMBL/GenBank/DDBJ whole genome shotgun (WGS) entry which is preliminary data.</text>
</comment>
<keyword evidence="3" id="KW-1185">Reference proteome</keyword>
<reference evidence="3" key="1">
    <citation type="journal article" date="2016" name="Nat. Commun.">
        <title>The Gonium pectorale genome demonstrates co-option of cell cycle regulation during the evolution of multicellularity.</title>
        <authorList>
            <person name="Hanschen E.R."/>
            <person name="Marriage T.N."/>
            <person name="Ferris P.J."/>
            <person name="Hamaji T."/>
            <person name="Toyoda A."/>
            <person name="Fujiyama A."/>
            <person name="Neme R."/>
            <person name="Noguchi H."/>
            <person name="Minakuchi Y."/>
            <person name="Suzuki M."/>
            <person name="Kawai-Toyooka H."/>
            <person name="Smith D.R."/>
            <person name="Sparks H."/>
            <person name="Anderson J."/>
            <person name="Bakaric R."/>
            <person name="Luria V."/>
            <person name="Karger A."/>
            <person name="Kirschner M.W."/>
            <person name="Durand P.M."/>
            <person name="Michod R.E."/>
            <person name="Nozaki H."/>
            <person name="Olson B.J."/>
        </authorList>
    </citation>
    <scope>NUCLEOTIDE SEQUENCE [LARGE SCALE GENOMIC DNA]</scope>
    <source>
        <strain evidence="3">NIES-2863</strain>
    </source>
</reference>
<evidence type="ECO:0000313" key="2">
    <source>
        <dbReference type="EMBL" id="KXZ48284.1"/>
    </source>
</evidence>
<evidence type="ECO:0000313" key="3">
    <source>
        <dbReference type="Proteomes" id="UP000075714"/>
    </source>
</evidence>
<feature type="coiled-coil region" evidence="1">
    <location>
        <begin position="40"/>
        <end position="102"/>
    </location>
</feature>
<dbReference type="EMBL" id="LSYV01000030">
    <property type="protein sequence ID" value="KXZ48284.1"/>
    <property type="molecule type" value="Genomic_DNA"/>
</dbReference>
<name>A0A150GEN2_GONPE</name>
<dbReference type="STRING" id="33097.A0A150GEN2"/>
<dbReference type="AlphaFoldDB" id="A0A150GEN2"/>
<sequence length="155" mass="16717">MASLQARRVGSKAELLVESLQAEDVVDEERDVDALDAAQQAQLRNQLHTLRDEEARLSSQIDELYDGVFRGLEVSAPAAAAAAEAAESESEAEAEAAELEVLRFDSMTEGRFAELGRQRPPAAAALMAAAEVAAGPERWRSFQSQFTPLTSQATN</sequence>
<keyword evidence="1" id="KW-0175">Coiled coil</keyword>
<organism evidence="2 3">
    <name type="scientific">Gonium pectorale</name>
    <name type="common">Green alga</name>
    <dbReference type="NCBI Taxonomy" id="33097"/>
    <lineage>
        <taxon>Eukaryota</taxon>
        <taxon>Viridiplantae</taxon>
        <taxon>Chlorophyta</taxon>
        <taxon>core chlorophytes</taxon>
        <taxon>Chlorophyceae</taxon>
        <taxon>CS clade</taxon>
        <taxon>Chlamydomonadales</taxon>
        <taxon>Volvocaceae</taxon>
        <taxon>Gonium</taxon>
    </lineage>
</organism>
<accession>A0A150GEN2</accession>
<gene>
    <name evidence="2" type="ORF">GPECTOR_29g60</name>
</gene>
<proteinExistence type="predicted"/>
<dbReference type="Proteomes" id="UP000075714">
    <property type="component" value="Unassembled WGS sequence"/>
</dbReference>
<protein>
    <submittedName>
        <fullName evidence="2">Uncharacterized protein</fullName>
    </submittedName>
</protein>
<evidence type="ECO:0000256" key="1">
    <source>
        <dbReference type="SAM" id="Coils"/>
    </source>
</evidence>